<dbReference type="Pfam" id="PF01479">
    <property type="entry name" value="S4"/>
    <property type="match status" value="1"/>
</dbReference>
<comment type="caution">
    <text evidence="3">The sequence shown here is derived from an EMBL/GenBank/DDBJ whole genome shotgun (WGS) entry which is preliminary data.</text>
</comment>
<dbReference type="Gene3D" id="3.10.290.10">
    <property type="entry name" value="RNA-binding S4 domain"/>
    <property type="match status" value="1"/>
</dbReference>
<dbReference type="InterPro" id="IPR036986">
    <property type="entry name" value="S4_RNA-bd_sf"/>
</dbReference>
<evidence type="ECO:0000256" key="1">
    <source>
        <dbReference type="PROSITE-ProRule" id="PRU00182"/>
    </source>
</evidence>
<sequence length="93" mass="10243">MSDDACRADVWLWRARFFKTRSLAAKFVEEGRVRLTRHGQETRLDKSARPVKVGDILVFAVGGKLIAVAVEATGERRGPPAEARALYSSLDAA</sequence>
<dbReference type="SUPFAM" id="SSF55174">
    <property type="entry name" value="Alpha-L RNA-binding motif"/>
    <property type="match status" value="1"/>
</dbReference>
<dbReference type="CDD" id="cd00165">
    <property type="entry name" value="S4"/>
    <property type="match status" value="1"/>
</dbReference>
<name>A0A328B3I6_9CAUL</name>
<keyword evidence="1" id="KW-0694">RNA-binding</keyword>
<dbReference type="InterPro" id="IPR002942">
    <property type="entry name" value="S4_RNA-bd"/>
</dbReference>
<evidence type="ECO:0000313" key="3">
    <source>
        <dbReference type="EMBL" id="RAK60404.1"/>
    </source>
</evidence>
<dbReference type="AlphaFoldDB" id="A0A328B3I6"/>
<dbReference type="OrthoDB" id="9797176at2"/>
<reference evidence="4" key="1">
    <citation type="submission" date="2018-05" db="EMBL/GenBank/DDBJ databases">
        <authorList>
            <person name="Li X."/>
        </authorList>
    </citation>
    <scope>NUCLEOTIDE SEQUENCE [LARGE SCALE GENOMIC DNA]</scope>
    <source>
        <strain evidence="4">HKS-05</strain>
    </source>
</reference>
<keyword evidence="4" id="KW-1185">Reference proteome</keyword>
<dbReference type="GO" id="GO:0003723">
    <property type="term" value="F:RNA binding"/>
    <property type="evidence" value="ECO:0007669"/>
    <property type="project" value="UniProtKB-KW"/>
</dbReference>
<feature type="domain" description="RNA-binding S4" evidence="2">
    <location>
        <begin position="7"/>
        <end position="34"/>
    </location>
</feature>
<dbReference type="PROSITE" id="PS50889">
    <property type="entry name" value="S4"/>
    <property type="match status" value="1"/>
</dbReference>
<protein>
    <submittedName>
        <fullName evidence="3">RNA-binding S4 domain-containing protein</fullName>
    </submittedName>
</protein>
<evidence type="ECO:0000313" key="4">
    <source>
        <dbReference type="Proteomes" id="UP000249842"/>
    </source>
</evidence>
<dbReference type="Proteomes" id="UP000249842">
    <property type="component" value="Unassembled WGS sequence"/>
</dbReference>
<evidence type="ECO:0000259" key="2">
    <source>
        <dbReference type="Pfam" id="PF01479"/>
    </source>
</evidence>
<proteinExistence type="predicted"/>
<organism evidence="3 4">
    <name type="scientific">Phenylobacterium hankyongense</name>
    <dbReference type="NCBI Taxonomy" id="1813876"/>
    <lineage>
        <taxon>Bacteria</taxon>
        <taxon>Pseudomonadati</taxon>
        <taxon>Pseudomonadota</taxon>
        <taxon>Alphaproteobacteria</taxon>
        <taxon>Caulobacterales</taxon>
        <taxon>Caulobacteraceae</taxon>
        <taxon>Phenylobacterium</taxon>
    </lineage>
</organism>
<accession>A0A328B3I6</accession>
<dbReference type="RefSeq" id="WP_111457697.1">
    <property type="nucleotide sequence ID" value="NZ_QFYP01000001.1"/>
</dbReference>
<dbReference type="EMBL" id="QFYP01000001">
    <property type="protein sequence ID" value="RAK60404.1"/>
    <property type="molecule type" value="Genomic_DNA"/>
</dbReference>
<gene>
    <name evidence="3" type="ORF">DJ021_11600</name>
</gene>